<feature type="compositionally biased region" description="Basic and acidic residues" evidence="1">
    <location>
        <begin position="469"/>
        <end position="478"/>
    </location>
</feature>
<feature type="region of interest" description="Disordered" evidence="1">
    <location>
        <begin position="98"/>
        <end position="144"/>
    </location>
</feature>
<dbReference type="RefSeq" id="XP_008469118.2">
    <property type="nucleotide sequence ID" value="XM_008470896.2"/>
</dbReference>
<protein>
    <submittedName>
        <fullName evidence="4">PC4 and SFRS1-interacting protein-like</fullName>
    </submittedName>
</protein>
<dbReference type="STRING" id="121845.A0A1S3CWC8"/>
<feature type="region of interest" description="Disordered" evidence="1">
    <location>
        <begin position="347"/>
        <end position="417"/>
    </location>
</feature>
<feature type="region of interest" description="Disordered" evidence="1">
    <location>
        <begin position="455"/>
        <end position="533"/>
    </location>
</feature>
<dbReference type="KEGG" id="dci:103506507"/>
<feature type="region of interest" description="Disordered" evidence="1">
    <location>
        <begin position="246"/>
        <end position="267"/>
    </location>
</feature>
<accession>A0A1S3CWC8</accession>
<feature type="compositionally biased region" description="Basic and acidic residues" evidence="1">
    <location>
        <begin position="107"/>
        <end position="125"/>
    </location>
</feature>
<feature type="region of interest" description="Disordered" evidence="1">
    <location>
        <begin position="590"/>
        <end position="628"/>
    </location>
</feature>
<reference evidence="4" key="1">
    <citation type="submission" date="2025-08" db="UniProtKB">
        <authorList>
            <consortium name="RefSeq"/>
        </authorList>
    </citation>
    <scope>IDENTIFICATION</scope>
</reference>
<dbReference type="GeneID" id="103506507"/>
<dbReference type="PROSITE" id="PS50812">
    <property type="entry name" value="PWWP"/>
    <property type="match status" value="1"/>
</dbReference>
<evidence type="ECO:0000256" key="1">
    <source>
        <dbReference type="SAM" id="MobiDB-lite"/>
    </source>
</evidence>
<feature type="compositionally biased region" description="Polar residues" evidence="1">
    <location>
        <begin position="251"/>
        <end position="263"/>
    </location>
</feature>
<feature type="compositionally biased region" description="Basic and acidic residues" evidence="1">
    <location>
        <begin position="347"/>
        <end position="394"/>
    </location>
</feature>
<feature type="compositionally biased region" description="Basic and acidic residues" evidence="1">
    <location>
        <begin position="607"/>
        <end position="617"/>
    </location>
</feature>
<dbReference type="PaxDb" id="121845-A0A1S3CWC8"/>
<evidence type="ECO:0000313" key="3">
    <source>
        <dbReference type="Proteomes" id="UP000079169"/>
    </source>
</evidence>
<dbReference type="Pfam" id="PF00855">
    <property type="entry name" value="PWWP"/>
    <property type="match status" value="1"/>
</dbReference>
<evidence type="ECO:0000259" key="2">
    <source>
        <dbReference type="PROSITE" id="PS50812"/>
    </source>
</evidence>
<dbReference type="AlphaFoldDB" id="A0A1S3CWC8"/>
<keyword evidence="3" id="KW-1185">Reference proteome</keyword>
<feature type="domain" description="PWWP" evidence="2">
    <location>
        <begin position="13"/>
        <end position="64"/>
    </location>
</feature>
<gene>
    <name evidence="4" type="primary">LOC103506507</name>
</gene>
<feature type="compositionally biased region" description="Polar residues" evidence="1">
    <location>
        <begin position="618"/>
        <end position="628"/>
    </location>
</feature>
<dbReference type="Proteomes" id="UP000079169">
    <property type="component" value="Unplaced"/>
</dbReference>
<proteinExistence type="predicted"/>
<dbReference type="CDD" id="cd05834">
    <property type="entry name" value="PWWP_HRP"/>
    <property type="match status" value="1"/>
</dbReference>
<dbReference type="Gene3D" id="2.30.30.140">
    <property type="match status" value="1"/>
</dbReference>
<dbReference type="SUPFAM" id="SSF63748">
    <property type="entry name" value="Tudor/PWWP/MBT"/>
    <property type="match status" value="1"/>
</dbReference>
<dbReference type="InterPro" id="IPR000313">
    <property type="entry name" value="PWWP_dom"/>
</dbReference>
<evidence type="ECO:0000313" key="4">
    <source>
        <dbReference type="RefSeq" id="XP_008469118.2"/>
    </source>
</evidence>
<feature type="compositionally biased region" description="Polar residues" evidence="1">
    <location>
        <begin position="399"/>
        <end position="416"/>
    </location>
</feature>
<name>A0A1S3CWC8_DIACI</name>
<sequence>MSAKTKHIETFQLNDRVFAKMKRYPIWPAKIIEILDNEKYKVFFYGTHDCAIVPTCNVTKYESIKNNIPKSKLKSYMTAVKEIKQDVNNKLFSCEKIKKHQRNSNKNKRDGADANKTMKESDVKNNKRKISSCSSDKGALSKKPKKNQKSVDFSIFTDSELYLECSTPENIPVRMHISDVLTKDILSTLPDYSKDPVKWKTFVLCIVDFIRCKIIKGEPVPHEVQNNIDVIIQSSKAQMMSTPTIELPNGSELNGTTTVSQNAKDTKASNIPRRSCRTKSVEISNCQIASVKERKEEEKVGVETKVVEKFDPQFQNTFENIAREEKMTSTILENIVTNAESNILSEPKKNKVSDTEVFHEESTEQVHKVSDSAEEKHEVSITSEPKREVQESTEKSPGPTEQNSVCSTNNANSGVQRLSPLFNNEKLLAKYMNYFNKRKLKLDLNEINNHITKMLENKQGNKLENPQPETERANEENRSTQTSTDIKAESSKEIDPKKSTKELTSSDEHVLEVMDESKSDNNKQTDLNNDKDGIPKLTDTTCKDVVTTKPEASRLSSHMTVLDCNASCSYDIKNDHTTDTATHTGVNVKVTNTPDENIEPQGALNGRLEKSNGHDYQEPNNGNPYQTKDITKRISDSTDSNIKVAVDFQGLQSTKAVDETLSNGSNNEMPSNISLSNDLTEAQLNDLVQELFQKECQALLLHMKLMQCLSFNKNQQSSCSEQDLASAVQIMSELYHMKLNQFVLLRNPQIVFTCRLIAR</sequence>
<dbReference type="SMART" id="SM00293">
    <property type="entry name" value="PWWP"/>
    <property type="match status" value="1"/>
</dbReference>
<organism evidence="3 4">
    <name type="scientific">Diaphorina citri</name>
    <name type="common">Asian citrus psyllid</name>
    <dbReference type="NCBI Taxonomy" id="121845"/>
    <lineage>
        <taxon>Eukaryota</taxon>
        <taxon>Metazoa</taxon>
        <taxon>Ecdysozoa</taxon>
        <taxon>Arthropoda</taxon>
        <taxon>Hexapoda</taxon>
        <taxon>Insecta</taxon>
        <taxon>Pterygota</taxon>
        <taxon>Neoptera</taxon>
        <taxon>Paraneoptera</taxon>
        <taxon>Hemiptera</taxon>
        <taxon>Sternorrhyncha</taxon>
        <taxon>Psylloidea</taxon>
        <taxon>Psyllidae</taxon>
        <taxon>Diaphorininae</taxon>
        <taxon>Diaphorina</taxon>
    </lineage>
</organism>
<feature type="compositionally biased region" description="Basic and acidic residues" evidence="1">
    <location>
        <begin position="486"/>
        <end position="533"/>
    </location>
</feature>